<dbReference type="PROSITE" id="PS00889">
    <property type="entry name" value="CNMP_BINDING_2"/>
    <property type="match status" value="1"/>
</dbReference>
<dbReference type="InterPro" id="IPR000595">
    <property type="entry name" value="cNMP-bd_dom"/>
</dbReference>
<dbReference type="CDD" id="cd00038">
    <property type="entry name" value="CAP_ED"/>
    <property type="match status" value="1"/>
</dbReference>
<dbReference type="SMART" id="SM00100">
    <property type="entry name" value="cNMP"/>
    <property type="match status" value="1"/>
</dbReference>
<name>A0A0H4XIS7_9BACT</name>
<dbReference type="EMBL" id="CP012109">
    <property type="protein sequence ID" value="AKQ68157.1"/>
    <property type="molecule type" value="Genomic_DNA"/>
</dbReference>
<dbReference type="InterPro" id="IPR050397">
    <property type="entry name" value="Env_Response_Regulators"/>
</dbReference>
<organism evidence="2 3">
    <name type="scientific">Pseudomyxococcus hansupus</name>
    <dbReference type="NCBI Taxonomy" id="1297742"/>
    <lineage>
        <taxon>Bacteria</taxon>
        <taxon>Pseudomonadati</taxon>
        <taxon>Myxococcota</taxon>
        <taxon>Myxococcia</taxon>
        <taxon>Myxococcales</taxon>
        <taxon>Cystobacterineae</taxon>
        <taxon>Myxococcaceae</taxon>
        <taxon>Pseudomyxococcus</taxon>
    </lineage>
</organism>
<evidence type="ECO:0000313" key="2">
    <source>
        <dbReference type="EMBL" id="AKQ68157.1"/>
    </source>
</evidence>
<dbReference type="SUPFAM" id="SSF51206">
    <property type="entry name" value="cAMP-binding domain-like"/>
    <property type="match status" value="1"/>
</dbReference>
<evidence type="ECO:0000313" key="3">
    <source>
        <dbReference type="Proteomes" id="UP000009026"/>
    </source>
</evidence>
<dbReference type="PROSITE" id="PS50042">
    <property type="entry name" value="CNMP_BINDING_3"/>
    <property type="match status" value="1"/>
</dbReference>
<evidence type="ECO:0000259" key="1">
    <source>
        <dbReference type="PROSITE" id="PS50042"/>
    </source>
</evidence>
<dbReference type="OrthoDB" id="9784809at2"/>
<gene>
    <name evidence="2" type="ORF">A176_005069</name>
</gene>
<feature type="domain" description="Cyclic nucleotide-binding" evidence="1">
    <location>
        <begin position="12"/>
        <end position="112"/>
    </location>
</feature>
<dbReference type="AlphaFoldDB" id="A0A0H4XIS7"/>
<dbReference type="InterPro" id="IPR014710">
    <property type="entry name" value="RmlC-like_jellyroll"/>
</dbReference>
<accession>A0A0H4XIS7</accession>
<dbReference type="PANTHER" id="PTHR24567">
    <property type="entry name" value="CRP FAMILY TRANSCRIPTIONAL REGULATORY PROTEIN"/>
    <property type="match status" value="1"/>
</dbReference>
<proteinExistence type="predicted"/>
<dbReference type="PANTHER" id="PTHR24567:SF68">
    <property type="entry name" value="DNA-BINDING TRANSCRIPTIONAL DUAL REGULATOR CRP"/>
    <property type="match status" value="1"/>
</dbReference>
<dbReference type="KEGG" id="mym:A176_005069"/>
<dbReference type="Gene3D" id="2.60.120.10">
    <property type="entry name" value="Jelly Rolls"/>
    <property type="match status" value="1"/>
</dbReference>
<dbReference type="eggNOG" id="COG0664">
    <property type="taxonomic scope" value="Bacteria"/>
</dbReference>
<keyword evidence="3" id="KW-1185">Reference proteome</keyword>
<dbReference type="InterPro" id="IPR018488">
    <property type="entry name" value="cNMP-bd_CS"/>
</dbReference>
<dbReference type="InterPro" id="IPR018490">
    <property type="entry name" value="cNMP-bd_dom_sf"/>
</dbReference>
<dbReference type="GO" id="GO:0005829">
    <property type="term" value="C:cytosol"/>
    <property type="evidence" value="ECO:0007669"/>
    <property type="project" value="TreeGrafter"/>
</dbReference>
<dbReference type="PATRIC" id="fig|1297742.4.peg.5114"/>
<dbReference type="STRING" id="1297742.A176_005069"/>
<sequence>MEKLSVIASSPLFEMLSTAELHRLAELARARNFAAGEVIFEEGDLGDSLFVVVHGQVEVARRQPGGGMHSLAVLSPPEFFGEMGLIDKDFRSATVHAKTDVDLLQLSAQDLRDFRSTHGDGFTFIVVNIARSLSARLREANVRLASKA</sequence>
<reference evidence="2 3" key="1">
    <citation type="journal article" date="2016" name="PLoS ONE">
        <title>Complete Genome Sequence and Comparative Genomics of a Novel Myxobacterium Myxococcus hansupus.</title>
        <authorList>
            <person name="Sharma G."/>
            <person name="Narwani T."/>
            <person name="Subramanian S."/>
        </authorList>
    </citation>
    <scope>NUCLEOTIDE SEQUENCE [LARGE SCALE GENOMIC DNA]</scope>
    <source>
        <strain evidence="3">mixupus</strain>
    </source>
</reference>
<dbReference type="PRINTS" id="PR00103">
    <property type="entry name" value="CAMPKINASE"/>
</dbReference>
<dbReference type="RefSeq" id="WP_002637262.1">
    <property type="nucleotide sequence ID" value="NZ_CP012109.1"/>
</dbReference>
<protein>
    <submittedName>
        <fullName evidence="2">cAMP-binding protein</fullName>
    </submittedName>
</protein>
<dbReference type="Proteomes" id="UP000009026">
    <property type="component" value="Chromosome"/>
</dbReference>
<dbReference type="Pfam" id="PF00027">
    <property type="entry name" value="cNMP_binding"/>
    <property type="match status" value="1"/>
</dbReference>
<dbReference type="GO" id="GO:0003700">
    <property type="term" value="F:DNA-binding transcription factor activity"/>
    <property type="evidence" value="ECO:0007669"/>
    <property type="project" value="TreeGrafter"/>
</dbReference>